<accession>A0A5T9KZC3</accession>
<dbReference type="EMBL" id="AAGBJE010000015">
    <property type="protein sequence ID" value="EBO0293630.1"/>
    <property type="molecule type" value="Genomic_DNA"/>
</dbReference>
<feature type="compositionally biased region" description="Pro residues" evidence="1">
    <location>
        <begin position="55"/>
        <end position="64"/>
    </location>
</feature>
<proteinExistence type="predicted"/>
<reference evidence="2" key="1">
    <citation type="submission" date="2018-07" db="EMBL/GenBank/DDBJ databases">
        <authorList>
            <consortium name="GenomeTrakr network: Whole genome sequencing for foodborne pathogen traceback"/>
        </authorList>
    </citation>
    <scope>NUCLEOTIDE SEQUENCE</scope>
    <source>
        <strain evidence="2">FSIS11811259</strain>
    </source>
</reference>
<sequence length="89" mass="9442">MVILLKPLNWSPDGCRIETIEAGEHDEIPARAIEIAGQIGILAEAQTGSGEDIPSVPPLEPNPAPSQDAPTEPEPEPTVVTKPEKNAKK</sequence>
<organism evidence="2">
    <name type="scientific">Salmonella enterica</name>
    <name type="common">Salmonella choleraesuis</name>
    <dbReference type="NCBI Taxonomy" id="28901"/>
    <lineage>
        <taxon>Bacteria</taxon>
        <taxon>Pseudomonadati</taxon>
        <taxon>Pseudomonadota</taxon>
        <taxon>Gammaproteobacteria</taxon>
        <taxon>Enterobacterales</taxon>
        <taxon>Enterobacteriaceae</taxon>
        <taxon>Salmonella</taxon>
    </lineage>
</organism>
<evidence type="ECO:0000313" key="2">
    <source>
        <dbReference type="EMBL" id="EBO0293630.1"/>
    </source>
</evidence>
<comment type="caution">
    <text evidence="2">The sequence shown here is derived from an EMBL/GenBank/DDBJ whole genome shotgun (WGS) entry which is preliminary data.</text>
</comment>
<dbReference type="AlphaFoldDB" id="A0A5T9KZC3"/>
<name>A0A5T9KZC3_SALER</name>
<gene>
    <name evidence="2" type="ORF">DR965_10535</name>
</gene>
<protein>
    <submittedName>
        <fullName evidence="2">Uncharacterized protein</fullName>
    </submittedName>
</protein>
<evidence type="ECO:0000256" key="1">
    <source>
        <dbReference type="SAM" id="MobiDB-lite"/>
    </source>
</evidence>
<feature type="region of interest" description="Disordered" evidence="1">
    <location>
        <begin position="44"/>
        <end position="89"/>
    </location>
</feature>